<dbReference type="AlphaFoldDB" id="A0AAD9DX79"/>
<reference evidence="1" key="1">
    <citation type="submission" date="2023-03" db="EMBL/GenBank/DDBJ databases">
        <title>Electrophorus voltai genome.</title>
        <authorList>
            <person name="Bian C."/>
        </authorList>
    </citation>
    <scope>NUCLEOTIDE SEQUENCE</scope>
    <source>
        <strain evidence="1">CB-2022</strain>
        <tissue evidence="1">Muscle</tissue>
    </source>
</reference>
<evidence type="ECO:0000313" key="1">
    <source>
        <dbReference type="EMBL" id="KAK1796443.1"/>
    </source>
</evidence>
<name>A0AAD9DX79_9TELE</name>
<organism evidence="1 2">
    <name type="scientific">Electrophorus voltai</name>
    <dbReference type="NCBI Taxonomy" id="2609070"/>
    <lineage>
        <taxon>Eukaryota</taxon>
        <taxon>Metazoa</taxon>
        <taxon>Chordata</taxon>
        <taxon>Craniata</taxon>
        <taxon>Vertebrata</taxon>
        <taxon>Euteleostomi</taxon>
        <taxon>Actinopterygii</taxon>
        <taxon>Neopterygii</taxon>
        <taxon>Teleostei</taxon>
        <taxon>Ostariophysi</taxon>
        <taxon>Gymnotiformes</taxon>
        <taxon>Gymnotoidei</taxon>
        <taxon>Gymnotidae</taxon>
        <taxon>Electrophorus</taxon>
    </lineage>
</organism>
<feature type="non-terminal residue" evidence="1">
    <location>
        <position position="96"/>
    </location>
</feature>
<comment type="caution">
    <text evidence="1">The sequence shown here is derived from an EMBL/GenBank/DDBJ whole genome shotgun (WGS) entry which is preliminary data.</text>
</comment>
<accession>A0AAD9DX79</accession>
<dbReference type="EMBL" id="JAROKS010000015">
    <property type="protein sequence ID" value="KAK1796443.1"/>
    <property type="molecule type" value="Genomic_DNA"/>
</dbReference>
<gene>
    <name evidence="1" type="ORF">P4O66_009497</name>
</gene>
<sequence>SALITASGFGNAKKNREVSENVSSLCKLCVCVCVVSSYCVEFELITLTLACQYSTGPPTQWMQYLREGHHMTGVPATGPASWLEALCRGWRRRGAG</sequence>
<evidence type="ECO:0000313" key="2">
    <source>
        <dbReference type="Proteomes" id="UP001239994"/>
    </source>
</evidence>
<dbReference type="Proteomes" id="UP001239994">
    <property type="component" value="Unassembled WGS sequence"/>
</dbReference>
<protein>
    <submittedName>
        <fullName evidence="1">Uncharacterized protein</fullName>
    </submittedName>
</protein>
<keyword evidence="2" id="KW-1185">Reference proteome</keyword>
<feature type="non-terminal residue" evidence="1">
    <location>
        <position position="1"/>
    </location>
</feature>
<proteinExistence type="predicted"/>